<dbReference type="EMBL" id="CP000789">
    <property type="protein sequence ID" value="ABU71498.1"/>
    <property type="molecule type" value="Genomic_DNA"/>
</dbReference>
<dbReference type="GO" id="GO:0003677">
    <property type="term" value="F:DNA binding"/>
    <property type="evidence" value="ECO:0007669"/>
    <property type="project" value="UniProtKB-KW"/>
</dbReference>
<sequence>MSATFRTLKVIAFVHPIRCRVEPNVYIEHEKKHLIFRVSTIVKNCFILIYWTKSHELVLRMDYITLSRISLKHLTVLHMLLTTHSVTQAAEQLCVTPSSVSKTLSQLRDILKDDLFYRDGTRLVPTPFALNIGPSVHGILSSMNGLLYQGSFNPAYYEGRFSLAMRESTFEIFAPMLQNLSQQMGSRAQLNVYAKEQMSFDSLIRGQVDFLILPHDISQPPTHNKDLVWQTILEDEMICLMGGNNPLAKEELSVENYLCARHIGIHDKDLSQPYFEQNLTQRYAKRSVAMHVADFGSAAVMCHHSDYLFTCSKLWAQMALQANGLVERPLPFEYGQVAYSLVWNKASLNDPALRWLQQQVLKACETLGGCSKPRVNKL</sequence>
<dbReference type="PROSITE" id="PS50931">
    <property type="entry name" value="HTH_LYSR"/>
    <property type="match status" value="1"/>
</dbReference>
<gene>
    <name evidence="6" type="ordered locus">VIBHAR_02537</name>
</gene>
<dbReference type="Pfam" id="PF03466">
    <property type="entry name" value="LysR_substrate"/>
    <property type="match status" value="1"/>
</dbReference>
<dbReference type="Gene3D" id="1.10.10.10">
    <property type="entry name" value="Winged helix-like DNA-binding domain superfamily/Winged helix DNA-binding domain"/>
    <property type="match status" value="1"/>
</dbReference>
<dbReference type="PANTHER" id="PTHR30118">
    <property type="entry name" value="HTH-TYPE TRANSCRIPTIONAL REGULATOR LEUO-RELATED"/>
    <property type="match status" value="1"/>
</dbReference>
<dbReference type="InterPro" id="IPR005119">
    <property type="entry name" value="LysR_subst-bd"/>
</dbReference>
<protein>
    <recommendedName>
        <fullName evidence="5">HTH lysR-type domain-containing protein</fullName>
    </recommendedName>
</protein>
<name>A7N0A9_VIBC1</name>
<dbReference type="PANTHER" id="PTHR30118:SF12">
    <property type="entry name" value="TRANSCRIPTIONAL REGULATOR LYSR FAMILY"/>
    <property type="match status" value="1"/>
</dbReference>
<feature type="domain" description="HTH lysR-type" evidence="5">
    <location>
        <begin position="69"/>
        <end position="126"/>
    </location>
</feature>
<dbReference type="InterPro" id="IPR050389">
    <property type="entry name" value="LysR-type_TF"/>
</dbReference>
<evidence type="ECO:0000256" key="3">
    <source>
        <dbReference type="ARBA" id="ARBA00023125"/>
    </source>
</evidence>
<evidence type="ECO:0000256" key="2">
    <source>
        <dbReference type="ARBA" id="ARBA00023015"/>
    </source>
</evidence>
<dbReference type="InterPro" id="IPR037402">
    <property type="entry name" value="YidZ_PBP2"/>
</dbReference>
<dbReference type="AlphaFoldDB" id="A7N0A9"/>
<keyword evidence="2" id="KW-0805">Transcription regulation</keyword>
<dbReference type="SUPFAM" id="SSF53850">
    <property type="entry name" value="Periplasmic binding protein-like II"/>
    <property type="match status" value="1"/>
</dbReference>
<comment type="similarity">
    <text evidence="1">Belongs to the LysR transcriptional regulatory family.</text>
</comment>
<dbReference type="InterPro" id="IPR036388">
    <property type="entry name" value="WH-like_DNA-bd_sf"/>
</dbReference>
<dbReference type="InterPro" id="IPR000847">
    <property type="entry name" value="LysR_HTH_N"/>
</dbReference>
<dbReference type="CDD" id="cd08417">
    <property type="entry name" value="PBP2_Nitroaromatics_like"/>
    <property type="match status" value="1"/>
</dbReference>
<evidence type="ECO:0000313" key="7">
    <source>
        <dbReference type="Proteomes" id="UP000008152"/>
    </source>
</evidence>
<proteinExistence type="inferred from homology"/>
<keyword evidence="4" id="KW-0804">Transcription</keyword>
<dbReference type="KEGG" id="vha:VIBHAR_02537"/>
<accession>A7N0A9</accession>
<dbReference type="Gene3D" id="3.40.190.10">
    <property type="entry name" value="Periplasmic binding protein-like II"/>
    <property type="match status" value="2"/>
</dbReference>
<evidence type="ECO:0000259" key="5">
    <source>
        <dbReference type="PROSITE" id="PS50931"/>
    </source>
</evidence>
<dbReference type="PATRIC" id="fig|338187.25.peg.164"/>
<evidence type="ECO:0000313" key="6">
    <source>
        <dbReference type="EMBL" id="ABU71498.1"/>
    </source>
</evidence>
<evidence type="ECO:0000256" key="1">
    <source>
        <dbReference type="ARBA" id="ARBA00009437"/>
    </source>
</evidence>
<reference evidence="6 7" key="1">
    <citation type="submission" date="2007-08" db="EMBL/GenBank/DDBJ databases">
        <authorList>
            <consortium name="The Vibrio harveyi Genome Sequencing Project"/>
            <person name="Bassler B."/>
            <person name="Clifton S.W."/>
            <person name="Fulton L."/>
            <person name="Delehaunty K."/>
            <person name="Fronick C."/>
            <person name="Harrison M."/>
            <person name="Markivic C."/>
            <person name="Fulton R."/>
            <person name="Tin-Wollam A.-M."/>
            <person name="Shah N."/>
            <person name="Pepin K."/>
            <person name="Nash W."/>
            <person name="Thiruvilangam P."/>
            <person name="Bhonagiri V."/>
            <person name="Waters C."/>
            <person name="Tu K.C."/>
            <person name="Irgon J."/>
            <person name="Wilson R.K."/>
        </authorList>
    </citation>
    <scope>NUCLEOTIDE SEQUENCE [LARGE SCALE GENOMIC DNA]</scope>
    <source>
        <strain evidence="7">ATCC BAA-1116 / BB120</strain>
    </source>
</reference>
<dbReference type="SUPFAM" id="SSF46785">
    <property type="entry name" value="Winged helix' DNA-binding domain"/>
    <property type="match status" value="1"/>
</dbReference>
<evidence type="ECO:0000256" key="4">
    <source>
        <dbReference type="ARBA" id="ARBA00023163"/>
    </source>
</evidence>
<keyword evidence="3" id="KW-0238">DNA-binding</keyword>
<dbReference type="InterPro" id="IPR036390">
    <property type="entry name" value="WH_DNA-bd_sf"/>
</dbReference>
<dbReference type="Pfam" id="PF00126">
    <property type="entry name" value="HTH_1"/>
    <property type="match status" value="1"/>
</dbReference>
<organism evidence="6 7">
    <name type="scientific">Vibrio campbellii (strain ATCC BAA-1116)</name>
    <dbReference type="NCBI Taxonomy" id="2902295"/>
    <lineage>
        <taxon>Bacteria</taxon>
        <taxon>Pseudomonadati</taxon>
        <taxon>Pseudomonadota</taxon>
        <taxon>Gammaproteobacteria</taxon>
        <taxon>Vibrionales</taxon>
        <taxon>Vibrionaceae</taxon>
        <taxon>Vibrio</taxon>
    </lineage>
</organism>
<dbReference type="GO" id="GO:0003700">
    <property type="term" value="F:DNA-binding transcription factor activity"/>
    <property type="evidence" value="ECO:0007669"/>
    <property type="project" value="InterPro"/>
</dbReference>
<dbReference type="Proteomes" id="UP000008152">
    <property type="component" value="Chromosome I"/>
</dbReference>